<organism evidence="2 3">
    <name type="scientific">Desulfohalobium retbaense (strain ATCC 49708 / DSM 5692 / JCM 16813 / HR100)</name>
    <dbReference type="NCBI Taxonomy" id="485915"/>
    <lineage>
        <taxon>Bacteria</taxon>
        <taxon>Pseudomonadati</taxon>
        <taxon>Thermodesulfobacteriota</taxon>
        <taxon>Desulfovibrionia</taxon>
        <taxon>Desulfovibrionales</taxon>
        <taxon>Desulfohalobiaceae</taxon>
        <taxon>Desulfohalobium</taxon>
    </lineage>
</organism>
<reference evidence="3" key="1">
    <citation type="submission" date="2009-09" db="EMBL/GenBank/DDBJ databases">
        <title>The complete chromosome of Desulfohalobium retbaense DSM 5692.</title>
        <authorList>
            <consortium name="US DOE Joint Genome Institute (JGI-PGF)"/>
            <person name="Lucas S."/>
            <person name="Copeland A."/>
            <person name="Lapidus A."/>
            <person name="Glavina del Rio T."/>
            <person name="Dalin E."/>
            <person name="Tice H."/>
            <person name="Bruce D."/>
            <person name="Goodwin L."/>
            <person name="Pitluck S."/>
            <person name="Kyrpides N."/>
            <person name="Mavromatis K."/>
            <person name="Ivanova N."/>
            <person name="Mikhailova N."/>
            <person name="Munk A.C."/>
            <person name="Brettin T."/>
            <person name="Detter J.C."/>
            <person name="Han C."/>
            <person name="Tapia R."/>
            <person name="Larimer F."/>
            <person name="Land M."/>
            <person name="Hauser L."/>
            <person name="Markowitz V."/>
            <person name="Cheng J.-F."/>
            <person name="Hugenholtz P."/>
            <person name="Woyke T."/>
            <person name="Wu D."/>
            <person name="Spring S."/>
            <person name="Klenk H.-P."/>
            <person name="Eisen J.A."/>
        </authorList>
    </citation>
    <scope>NUCLEOTIDE SEQUENCE [LARGE SCALE GENOMIC DNA]</scope>
    <source>
        <strain evidence="3">DSM 5692</strain>
    </source>
</reference>
<dbReference type="InterPro" id="IPR051608">
    <property type="entry name" value="RQC_Subunit_NEMF"/>
</dbReference>
<name>C8X3G9_DESRD</name>
<dbReference type="GO" id="GO:0072344">
    <property type="term" value="P:rescue of stalled ribosome"/>
    <property type="evidence" value="ECO:0007669"/>
    <property type="project" value="TreeGrafter"/>
</dbReference>
<dbReference type="PANTHER" id="PTHR15239">
    <property type="entry name" value="NUCLEAR EXPORT MEDIATOR FACTOR NEMF"/>
    <property type="match status" value="1"/>
</dbReference>
<dbReference type="KEGG" id="drt:Dret_1682"/>
<evidence type="ECO:0000259" key="1">
    <source>
        <dbReference type="Pfam" id="PF05670"/>
    </source>
</evidence>
<reference evidence="2 3" key="2">
    <citation type="journal article" date="2010" name="Stand. Genomic Sci.">
        <title>Complete genome sequence of Desulfohalobium retbaense type strain (HR(100)).</title>
        <authorList>
            <person name="Spring S."/>
            <person name="Nolan M."/>
            <person name="Lapidus A."/>
            <person name="Glavina Del Rio T."/>
            <person name="Copeland A."/>
            <person name="Tice H."/>
            <person name="Cheng J.F."/>
            <person name="Lucas S."/>
            <person name="Land M."/>
            <person name="Chen F."/>
            <person name="Bruce D."/>
            <person name="Goodwin L."/>
            <person name="Pitluck S."/>
            <person name="Ivanova N."/>
            <person name="Mavromatis K."/>
            <person name="Mikhailova N."/>
            <person name="Pati A."/>
            <person name="Chen A."/>
            <person name="Palaniappan K."/>
            <person name="Hauser L."/>
            <person name="Chang Y.J."/>
            <person name="Jeffries C.D."/>
            <person name="Munk C."/>
            <person name="Kiss H."/>
            <person name="Chain P."/>
            <person name="Han C."/>
            <person name="Brettin T."/>
            <person name="Detter J.C."/>
            <person name="Schuler E."/>
            <person name="Goker M."/>
            <person name="Rohde M."/>
            <person name="Bristow J."/>
            <person name="Eisen J.A."/>
            <person name="Markowitz V."/>
            <person name="Hugenholtz P."/>
            <person name="Kyrpides N.C."/>
            <person name="Klenk H.P."/>
        </authorList>
    </citation>
    <scope>NUCLEOTIDE SEQUENCE [LARGE SCALE GENOMIC DNA]</scope>
    <source>
        <strain evidence="2 3">DSM 5692</strain>
    </source>
</reference>
<accession>C8X3G9</accession>
<feature type="domain" description="NFACT RNA-binding" evidence="1">
    <location>
        <begin position="5"/>
        <end position="109"/>
    </location>
</feature>
<dbReference type="eggNOG" id="COG1293">
    <property type="taxonomic scope" value="Bacteria"/>
</dbReference>
<gene>
    <name evidence="2" type="ordered locus">Dret_1682</name>
</gene>
<dbReference type="STRING" id="485915.Dret_1682"/>
<sequence>MPRAKTHTYTLPDGWTVLAGKTDADNDLLSLKDAAANDWWFHVKGQPGSHVLLQAHESGEPDREILKAAAAIAAYHSKARNGGVVPVVYTQAKYVSKPKGAPPGTVSLKKEKILKVRPRLPDSSG</sequence>
<dbReference type="EMBL" id="CP001734">
    <property type="protein sequence ID" value="ACV68966.1"/>
    <property type="molecule type" value="Genomic_DNA"/>
</dbReference>
<dbReference type="Pfam" id="PF05670">
    <property type="entry name" value="NFACT-R_1"/>
    <property type="match status" value="1"/>
</dbReference>
<dbReference type="InterPro" id="IPR008532">
    <property type="entry name" value="NFACT_RNA-bd"/>
</dbReference>
<dbReference type="GO" id="GO:0043023">
    <property type="term" value="F:ribosomal large subunit binding"/>
    <property type="evidence" value="ECO:0007669"/>
    <property type="project" value="TreeGrafter"/>
</dbReference>
<dbReference type="HOGENOM" id="CLU_076487_2_0_7"/>
<proteinExistence type="predicted"/>
<dbReference type="Proteomes" id="UP000001052">
    <property type="component" value="Chromosome"/>
</dbReference>
<dbReference type="GO" id="GO:0000049">
    <property type="term" value="F:tRNA binding"/>
    <property type="evidence" value="ECO:0007669"/>
    <property type="project" value="TreeGrafter"/>
</dbReference>
<dbReference type="GO" id="GO:1990112">
    <property type="term" value="C:RQC complex"/>
    <property type="evidence" value="ECO:0007669"/>
    <property type="project" value="TreeGrafter"/>
</dbReference>
<dbReference type="OrthoDB" id="9766163at2"/>
<evidence type="ECO:0000313" key="2">
    <source>
        <dbReference type="EMBL" id="ACV68966.1"/>
    </source>
</evidence>
<evidence type="ECO:0000313" key="3">
    <source>
        <dbReference type="Proteomes" id="UP000001052"/>
    </source>
</evidence>
<dbReference type="AlphaFoldDB" id="C8X3G9"/>
<protein>
    <recommendedName>
        <fullName evidence="1">NFACT RNA-binding domain-containing protein</fullName>
    </recommendedName>
</protein>
<dbReference type="RefSeq" id="WP_015752109.1">
    <property type="nucleotide sequence ID" value="NC_013223.1"/>
</dbReference>
<dbReference type="PANTHER" id="PTHR15239:SF6">
    <property type="entry name" value="RIBOSOME QUALITY CONTROL COMPLEX SUBUNIT NEMF"/>
    <property type="match status" value="1"/>
</dbReference>
<keyword evidence="3" id="KW-1185">Reference proteome</keyword>